<keyword evidence="18" id="KW-0479">Metal-binding</keyword>
<dbReference type="GO" id="GO:0004714">
    <property type="term" value="F:transmembrane receptor protein tyrosine kinase activity"/>
    <property type="evidence" value="ECO:0007669"/>
    <property type="project" value="UniProtKB-EC"/>
</dbReference>
<organism evidence="24 26">
    <name type="scientific">Petromyzon marinus</name>
    <name type="common">Sea lamprey</name>
    <dbReference type="NCBI Taxonomy" id="7757"/>
    <lineage>
        <taxon>Eukaryota</taxon>
        <taxon>Metazoa</taxon>
        <taxon>Chordata</taxon>
        <taxon>Craniata</taxon>
        <taxon>Vertebrata</taxon>
        <taxon>Cyclostomata</taxon>
        <taxon>Hyperoartia</taxon>
        <taxon>Petromyzontiformes</taxon>
        <taxon>Petromyzontidae</taxon>
        <taxon>Petromyzon</taxon>
    </lineage>
</organism>
<evidence type="ECO:0000256" key="17">
    <source>
        <dbReference type="PIRSR" id="PIRSR000615-2"/>
    </source>
</evidence>
<accession>A0AAJ7SRI7</accession>
<comment type="subcellular location">
    <subcellularLocation>
        <location evidence="1">Endomembrane system</location>
    </subcellularLocation>
    <subcellularLocation>
        <location evidence="2">Membrane</location>
        <topology evidence="2">Single-pass type I membrane protein</topology>
    </subcellularLocation>
</comment>
<dbReference type="GO" id="GO:0005886">
    <property type="term" value="C:plasma membrane"/>
    <property type="evidence" value="ECO:0007669"/>
    <property type="project" value="TreeGrafter"/>
</dbReference>
<dbReference type="RefSeq" id="XP_032803445.1">
    <property type="nucleotide sequence ID" value="XM_032947554.1"/>
</dbReference>
<evidence type="ECO:0000256" key="8">
    <source>
        <dbReference type="ARBA" id="ARBA00022840"/>
    </source>
</evidence>
<protein>
    <submittedName>
        <fullName evidence="25 26">Tyrosine-protein kinase receptor Tie-1-like isoform X2</fullName>
    </submittedName>
</protein>
<evidence type="ECO:0000256" key="4">
    <source>
        <dbReference type="ARBA" id="ARBA00022679"/>
    </source>
</evidence>
<feature type="binding site" evidence="19">
    <location>
        <position position="238"/>
    </location>
    <ligand>
        <name>ATP</name>
        <dbReference type="ChEBI" id="CHEBI:30616"/>
    </ligand>
</feature>
<reference evidence="25 26" key="1">
    <citation type="submission" date="2025-04" db="UniProtKB">
        <authorList>
            <consortium name="RefSeq"/>
        </authorList>
    </citation>
    <scope>IDENTIFICATION</scope>
    <source>
        <tissue evidence="25 26">Sperm</tissue>
    </source>
</reference>
<evidence type="ECO:0000256" key="6">
    <source>
        <dbReference type="ARBA" id="ARBA00022741"/>
    </source>
</evidence>
<keyword evidence="7" id="KW-0418">Kinase</keyword>
<evidence type="ECO:0000256" key="9">
    <source>
        <dbReference type="ARBA" id="ARBA00022989"/>
    </source>
</evidence>
<dbReference type="Pfam" id="PF07714">
    <property type="entry name" value="PK_Tyr_Ser-Thr"/>
    <property type="match status" value="1"/>
</dbReference>
<dbReference type="PIRSF" id="PIRSF000615">
    <property type="entry name" value="TyrPK_CSF1-R"/>
    <property type="match status" value="1"/>
</dbReference>
<evidence type="ECO:0000256" key="21">
    <source>
        <dbReference type="SAM" id="Phobius"/>
    </source>
</evidence>
<dbReference type="GO" id="GO:0030182">
    <property type="term" value="P:neuron differentiation"/>
    <property type="evidence" value="ECO:0007669"/>
    <property type="project" value="UniProtKB-ARBA"/>
</dbReference>
<feature type="region of interest" description="Disordered" evidence="20">
    <location>
        <begin position="87"/>
        <end position="107"/>
    </location>
</feature>
<dbReference type="InterPro" id="IPR017441">
    <property type="entry name" value="Protein_kinase_ATP_BS"/>
</dbReference>
<evidence type="ECO:0000313" key="24">
    <source>
        <dbReference type="Proteomes" id="UP001318040"/>
    </source>
</evidence>
<evidence type="ECO:0000256" key="20">
    <source>
        <dbReference type="SAM" id="MobiDB-lite"/>
    </source>
</evidence>
<feature type="domain" description="Protein kinase" evidence="22">
    <location>
        <begin position="205"/>
        <end position="494"/>
    </location>
</feature>
<keyword evidence="24" id="KW-1185">Reference proteome</keyword>
<dbReference type="InterPro" id="IPR000719">
    <property type="entry name" value="Prot_kinase_dom"/>
</dbReference>
<dbReference type="Gene3D" id="1.10.510.10">
    <property type="entry name" value="Transferase(Phosphotransferase) domain 1"/>
    <property type="match status" value="1"/>
</dbReference>
<keyword evidence="9 21" id="KW-1133">Transmembrane helix</keyword>
<dbReference type="InterPro" id="IPR036179">
    <property type="entry name" value="Ig-like_dom_sf"/>
</dbReference>
<dbReference type="GO" id="GO:0050793">
    <property type="term" value="P:regulation of developmental process"/>
    <property type="evidence" value="ECO:0007669"/>
    <property type="project" value="UniProtKB-ARBA"/>
</dbReference>
<evidence type="ECO:0000256" key="14">
    <source>
        <dbReference type="ARBA" id="ARBA00023180"/>
    </source>
</evidence>
<dbReference type="GO" id="GO:0046872">
    <property type="term" value="F:metal ion binding"/>
    <property type="evidence" value="ECO:0007669"/>
    <property type="project" value="UniProtKB-KW"/>
</dbReference>
<evidence type="ECO:0000256" key="12">
    <source>
        <dbReference type="ARBA" id="ARBA00023157"/>
    </source>
</evidence>
<evidence type="ECO:0000256" key="11">
    <source>
        <dbReference type="ARBA" id="ARBA00023137"/>
    </source>
</evidence>
<evidence type="ECO:0000256" key="16">
    <source>
        <dbReference type="PIRSR" id="PIRSR000615-1"/>
    </source>
</evidence>
<keyword evidence="18" id="KW-0460">Magnesium</keyword>
<feature type="binding site" evidence="17">
    <location>
        <position position="363"/>
    </location>
    <ligand>
        <name>ATP</name>
        <dbReference type="ChEBI" id="CHEBI:30616"/>
    </ligand>
</feature>
<dbReference type="Gene3D" id="3.30.200.20">
    <property type="entry name" value="Phosphorylase Kinase, domain 1"/>
    <property type="match status" value="1"/>
</dbReference>
<evidence type="ECO:0000256" key="2">
    <source>
        <dbReference type="ARBA" id="ARBA00004479"/>
    </source>
</evidence>
<evidence type="ECO:0000256" key="5">
    <source>
        <dbReference type="ARBA" id="ARBA00022692"/>
    </source>
</evidence>
<evidence type="ECO:0000259" key="22">
    <source>
        <dbReference type="PROSITE" id="PS50011"/>
    </source>
</evidence>
<dbReference type="CDD" id="cd00192">
    <property type="entry name" value="PTKc"/>
    <property type="match status" value="1"/>
</dbReference>
<dbReference type="InterPro" id="IPR050122">
    <property type="entry name" value="RTK"/>
</dbReference>
<dbReference type="PROSITE" id="PS00109">
    <property type="entry name" value="PROTEIN_KINASE_TYR"/>
    <property type="match status" value="1"/>
</dbReference>
<dbReference type="GO" id="GO:0048468">
    <property type="term" value="P:cell development"/>
    <property type="evidence" value="ECO:0007669"/>
    <property type="project" value="UniProtKB-ARBA"/>
</dbReference>
<dbReference type="InterPro" id="IPR013783">
    <property type="entry name" value="Ig-like_fold"/>
</dbReference>
<keyword evidence="8 17" id="KW-0067">ATP-binding</keyword>
<name>A0AAJ7SRI7_PETMA</name>
<evidence type="ECO:0000256" key="7">
    <source>
        <dbReference type="ARBA" id="ARBA00022777"/>
    </source>
</evidence>
<dbReference type="PROSITE" id="PS00107">
    <property type="entry name" value="PROTEIN_KINASE_ATP"/>
    <property type="match status" value="1"/>
</dbReference>
<proteinExistence type="predicted"/>
<evidence type="ECO:0000256" key="19">
    <source>
        <dbReference type="PROSITE-ProRule" id="PRU10141"/>
    </source>
</evidence>
<dbReference type="SUPFAM" id="SSF56112">
    <property type="entry name" value="Protein kinase-like (PK-like)"/>
    <property type="match status" value="1"/>
</dbReference>
<keyword evidence="10 21" id="KW-0472">Membrane</keyword>
<dbReference type="InterPro" id="IPR007110">
    <property type="entry name" value="Ig-like_dom"/>
</dbReference>
<gene>
    <name evidence="25 26" type="primary">LOC116939330</name>
</gene>
<evidence type="ECO:0000256" key="1">
    <source>
        <dbReference type="ARBA" id="ARBA00004308"/>
    </source>
</evidence>
<dbReference type="InterPro" id="IPR008266">
    <property type="entry name" value="Tyr_kinase_AS"/>
</dbReference>
<keyword evidence="11" id="KW-0829">Tyrosine-protein kinase</keyword>
<dbReference type="PANTHER" id="PTHR24416">
    <property type="entry name" value="TYROSINE-PROTEIN KINASE RECEPTOR"/>
    <property type="match status" value="1"/>
</dbReference>
<evidence type="ECO:0000259" key="23">
    <source>
        <dbReference type="PROSITE" id="PS50835"/>
    </source>
</evidence>
<evidence type="ECO:0000256" key="18">
    <source>
        <dbReference type="PIRSR" id="PIRSR000615-3"/>
    </source>
</evidence>
<evidence type="ECO:0000256" key="15">
    <source>
        <dbReference type="ARBA" id="ARBA00051243"/>
    </source>
</evidence>
<keyword evidence="13" id="KW-0675">Receptor</keyword>
<dbReference type="SUPFAM" id="SSF48726">
    <property type="entry name" value="Immunoglobulin"/>
    <property type="match status" value="1"/>
</dbReference>
<dbReference type="InterPro" id="IPR001245">
    <property type="entry name" value="Ser-Thr/Tyr_kinase_cat_dom"/>
</dbReference>
<feature type="compositionally biased region" description="Polar residues" evidence="20">
    <location>
        <begin position="87"/>
        <end position="96"/>
    </location>
</feature>
<dbReference type="GO" id="GO:0007169">
    <property type="term" value="P:cell surface receptor protein tyrosine kinase signaling pathway"/>
    <property type="evidence" value="ECO:0007669"/>
    <property type="project" value="TreeGrafter"/>
</dbReference>
<dbReference type="GO" id="GO:0043235">
    <property type="term" value="C:receptor complex"/>
    <property type="evidence" value="ECO:0007669"/>
    <property type="project" value="TreeGrafter"/>
</dbReference>
<keyword evidence="12" id="KW-1015">Disulfide bond</keyword>
<dbReference type="PANTHER" id="PTHR24416:SF600">
    <property type="entry name" value="PDGF- AND VEGF-RECEPTOR RELATED, ISOFORM J"/>
    <property type="match status" value="1"/>
</dbReference>
<evidence type="ECO:0000313" key="26">
    <source>
        <dbReference type="RefSeq" id="XP_032803446.1"/>
    </source>
</evidence>
<dbReference type="CDD" id="cd00096">
    <property type="entry name" value="Ig"/>
    <property type="match status" value="1"/>
</dbReference>
<dbReference type="GO" id="GO:0012505">
    <property type="term" value="C:endomembrane system"/>
    <property type="evidence" value="ECO:0007669"/>
    <property type="project" value="UniProtKB-SubCell"/>
</dbReference>
<dbReference type="AlphaFoldDB" id="A0AAJ7SRI7"/>
<comment type="catalytic activity">
    <reaction evidence="15">
        <text>L-tyrosyl-[protein] + ATP = O-phospho-L-tyrosyl-[protein] + ADP + H(+)</text>
        <dbReference type="Rhea" id="RHEA:10596"/>
        <dbReference type="Rhea" id="RHEA-COMP:10136"/>
        <dbReference type="Rhea" id="RHEA-COMP:20101"/>
        <dbReference type="ChEBI" id="CHEBI:15378"/>
        <dbReference type="ChEBI" id="CHEBI:30616"/>
        <dbReference type="ChEBI" id="CHEBI:46858"/>
        <dbReference type="ChEBI" id="CHEBI:61978"/>
        <dbReference type="ChEBI" id="CHEBI:456216"/>
        <dbReference type="EC" id="2.7.10.1"/>
    </reaction>
</comment>
<feature type="transmembrane region" description="Helical" evidence="21">
    <location>
        <begin position="128"/>
        <end position="150"/>
    </location>
</feature>
<dbReference type="FunFam" id="1.10.510.10:FF:001512">
    <property type="entry name" value="Receptor tyrosine-protein kinase erbB-2"/>
    <property type="match status" value="1"/>
</dbReference>
<dbReference type="InterPro" id="IPR011009">
    <property type="entry name" value="Kinase-like_dom_sf"/>
</dbReference>
<evidence type="ECO:0000256" key="10">
    <source>
        <dbReference type="ARBA" id="ARBA00023136"/>
    </source>
</evidence>
<dbReference type="PROSITE" id="PS50835">
    <property type="entry name" value="IG_LIKE"/>
    <property type="match status" value="1"/>
</dbReference>
<dbReference type="PROSITE" id="PS50011">
    <property type="entry name" value="PROTEIN_KINASE_DOM"/>
    <property type="match status" value="1"/>
</dbReference>
<keyword evidence="3" id="KW-0597">Phosphoprotein</keyword>
<keyword evidence="14" id="KW-0325">Glycoprotein</keyword>
<dbReference type="GO" id="GO:0005524">
    <property type="term" value="F:ATP binding"/>
    <property type="evidence" value="ECO:0007669"/>
    <property type="project" value="UniProtKB-UniRule"/>
</dbReference>
<feature type="active site" description="Proton acceptor" evidence="16">
    <location>
        <position position="359"/>
    </location>
</feature>
<dbReference type="GeneID" id="116939330"/>
<dbReference type="RefSeq" id="XP_032803446.1">
    <property type="nucleotide sequence ID" value="XM_032947555.1"/>
</dbReference>
<evidence type="ECO:0000256" key="3">
    <source>
        <dbReference type="ARBA" id="ARBA00022553"/>
    </source>
</evidence>
<sequence>MCKDATEFKYVKWLKDGKRLLYARKDDVTIDWPHLKNLATQPWTKWRVLTIPNVSLTHAGCYTCQIDINDSFQSTTTLLTVIERQMTTPGPESTARSPLPVQDGRNTTRAEAVAPEMQGPATSSVMKFSLLAVGLALAITWIACAAFAVFKKVLQPRQKKVAEALRLLGGNHSLTVVGGVPMEGVHAPRDLADPERDLLIPAHRLTLGHSLGSGEFGLVLEGHVKDGSLCGQTRVAVKMPLDEGEQSRAERWQRFEREVRVMLHAGTHQNVLACLGYSKAPNGFPMAILELAPGGNLQTFLRECRGHVTSRPGQAAYAAGSWARAGRGSGLSGQDFALIARGVAHGMAHLTRQRLVHGDVATRNILIGQSLAQCKVSDFGLARLEDEPEHIHAQARVPFRWYPPEYFSSRSYTRAGDVWAYGVLLWELVSFAYTPYANITCHVMLGTRLLQGHRLARPPHCSLAMYDLMMRCWEGNPQRRPDFQEVARTLHTIANSQQDYVNMAAFNAEGYVDLAPQPGEKL</sequence>
<evidence type="ECO:0000313" key="25">
    <source>
        <dbReference type="RefSeq" id="XP_032803445.1"/>
    </source>
</evidence>
<dbReference type="Gene3D" id="2.60.40.10">
    <property type="entry name" value="Immunoglobulins"/>
    <property type="match status" value="1"/>
</dbReference>
<dbReference type="PRINTS" id="PR00109">
    <property type="entry name" value="TYRKINASE"/>
</dbReference>
<feature type="domain" description="Ig-like" evidence="23">
    <location>
        <begin position="1"/>
        <end position="80"/>
    </location>
</feature>
<evidence type="ECO:0000256" key="13">
    <source>
        <dbReference type="ARBA" id="ARBA00023170"/>
    </source>
</evidence>
<dbReference type="Proteomes" id="UP001318040">
    <property type="component" value="Chromosome 6"/>
</dbReference>
<keyword evidence="5 21" id="KW-0812">Transmembrane</keyword>
<feature type="binding site" evidence="18">
    <location>
        <position position="378"/>
    </location>
    <ligand>
        <name>Mg(2+)</name>
        <dbReference type="ChEBI" id="CHEBI:18420"/>
    </ligand>
</feature>
<keyword evidence="4" id="KW-0808">Transferase</keyword>
<keyword evidence="6 17" id="KW-0547">Nucleotide-binding</keyword>
<feature type="binding site" evidence="18">
    <location>
        <position position="364"/>
    </location>
    <ligand>
        <name>Mg(2+)</name>
        <dbReference type="ChEBI" id="CHEBI:18420"/>
    </ligand>
</feature>